<evidence type="ECO:0000313" key="1">
    <source>
        <dbReference type="EMBL" id="VAH86688.1"/>
    </source>
</evidence>
<dbReference type="Gramene" id="TRITD3Bv1G282750.1">
    <property type="protein sequence ID" value="TRITD3Bv1G282750.1"/>
    <property type="gene ID" value="TRITD3Bv1G282750"/>
</dbReference>
<dbReference type="Proteomes" id="UP000324705">
    <property type="component" value="Chromosome 3B"/>
</dbReference>
<dbReference type="AlphaFoldDB" id="A0A9R1QZY5"/>
<dbReference type="PANTHER" id="PTHR34708">
    <property type="entry name" value="OS07G0440000 PROTEIN"/>
    <property type="match status" value="1"/>
</dbReference>
<name>A0A9R1QZY5_TRITD</name>
<accession>A0A9R1QZY5</accession>
<reference evidence="1 2" key="1">
    <citation type="submission" date="2017-09" db="EMBL/GenBank/DDBJ databases">
        <authorList>
            <consortium name="International Durum Wheat Genome Sequencing Consortium (IDWGSC)"/>
            <person name="Milanesi L."/>
        </authorList>
    </citation>
    <scope>NUCLEOTIDE SEQUENCE [LARGE SCALE GENOMIC DNA]</scope>
    <source>
        <strain evidence="2">cv. Svevo</strain>
    </source>
</reference>
<evidence type="ECO:0000313" key="2">
    <source>
        <dbReference type="Proteomes" id="UP000324705"/>
    </source>
</evidence>
<proteinExistence type="predicted"/>
<dbReference type="PANTHER" id="PTHR34708:SF1">
    <property type="entry name" value="OS08G0126400 PROTEIN"/>
    <property type="match status" value="1"/>
</dbReference>
<dbReference type="EMBL" id="LT934116">
    <property type="protein sequence ID" value="VAH86688.1"/>
    <property type="molecule type" value="Genomic_DNA"/>
</dbReference>
<gene>
    <name evidence="1" type="ORF">TRITD_3Bv1G282750</name>
</gene>
<protein>
    <submittedName>
        <fullName evidence="1">Uncharacterized protein</fullName>
    </submittedName>
</protein>
<keyword evidence="2" id="KW-1185">Reference proteome</keyword>
<organism evidence="1 2">
    <name type="scientific">Triticum turgidum subsp. durum</name>
    <name type="common">Durum wheat</name>
    <name type="synonym">Triticum durum</name>
    <dbReference type="NCBI Taxonomy" id="4567"/>
    <lineage>
        <taxon>Eukaryota</taxon>
        <taxon>Viridiplantae</taxon>
        <taxon>Streptophyta</taxon>
        <taxon>Embryophyta</taxon>
        <taxon>Tracheophyta</taxon>
        <taxon>Spermatophyta</taxon>
        <taxon>Magnoliopsida</taxon>
        <taxon>Liliopsida</taxon>
        <taxon>Poales</taxon>
        <taxon>Poaceae</taxon>
        <taxon>BOP clade</taxon>
        <taxon>Pooideae</taxon>
        <taxon>Triticodae</taxon>
        <taxon>Triticeae</taxon>
        <taxon>Triticinae</taxon>
        <taxon>Triticum</taxon>
    </lineage>
</organism>
<sequence>MLSCRAWANLPPELVCCSADRLDDLKCYASAQGTCLTWRSALTPPLSSLLVDHNNDPAKRYITTAIKRRTTVPSILTRRSFRLNPIP</sequence>